<proteinExistence type="predicted"/>
<sequence length="659" mass="74121">MRADNPLRIAGWEDMCWELGQRKRASSGRRDRIWFNKNFVKKVTEHNAEPFPAAFGELLRAIVCAREQGRATPLDSNDHMVLVRAFRYLYESARNRADHPTGVARIDFDEAASACRVEAASSAYRVGCKLQEIARILDREYLTPVRLNWVNPIPRDSHAGGALQDRTSREFFDRRESKLPSEQLLNALADIANREDLSPPDLLRQRAVELLVCGGFRCNELLMLPRDVWVEEPQIDSTGVQMLDRHGLPVSRYGLRYLPEKNGHRETQIKWIPTPLVDIARRAVRDVMSITEPFAEVARIMYQHPGKTRLPEPWHSMPGDALLDMHEVASAVGLGGSGRPDVQGRQFINLARLATVPKHGARGQVSAVTKSDLEVELCRRSAAATVFPRKQDAQRLHECLFLVGVNFFGSGRATLNGTVTLLMQGQFDDYLTDRVGGARSVNGTLSIFSRLGYVDAKGDPLRATTHQFRHWLNTLAQEGGLSQIEISRWMGRRTIDDNAAYDHQTGFQLAKRVRDRIDRGEAAGSAVTTLRRIKDPVRRSEFGQSLVASAHVTDIGVCVQDLSALPCERHRECTTCNDHFIQKGDEQQRHRAQQIFDEAQLMLQLAKAEQDDGSYGADNWLAYQELVSLRASHILKIHDDDSIADGTLVQVPGYTEPTR</sequence>
<reference evidence="2" key="1">
    <citation type="submission" date="2016-06" db="EMBL/GenBank/DDBJ databases">
        <authorList>
            <person name="Xu Y."/>
            <person name="Nagy A."/>
            <person name="Yan X."/>
            <person name="Kim S.W."/>
            <person name="Haley B."/>
            <person name="Liu N.T."/>
            <person name="Nou X."/>
        </authorList>
    </citation>
    <scope>NUCLEOTIDE SEQUENCE [LARGE SCALE GENOMIC DNA]</scope>
    <source>
        <strain evidence="2">ATCC 49129</strain>
    </source>
</reference>
<dbReference type="Proteomes" id="UP000078572">
    <property type="component" value="Chromosome 1"/>
</dbReference>
<keyword evidence="2" id="KW-1185">Reference proteome</keyword>
<dbReference type="OrthoDB" id="6725579at2"/>
<gene>
    <name evidence="1" type="ORF">A9Y76_01770</name>
</gene>
<dbReference type="GO" id="GO:0003677">
    <property type="term" value="F:DNA binding"/>
    <property type="evidence" value="ECO:0007669"/>
    <property type="project" value="InterPro"/>
</dbReference>
<organism evidence="1 2">
    <name type="scientific">Ralstonia insidiosa</name>
    <dbReference type="NCBI Taxonomy" id="190721"/>
    <lineage>
        <taxon>Bacteria</taxon>
        <taxon>Pseudomonadati</taxon>
        <taxon>Pseudomonadota</taxon>
        <taxon>Betaproteobacteria</taxon>
        <taxon>Burkholderiales</taxon>
        <taxon>Burkholderiaceae</taxon>
        <taxon>Ralstonia</taxon>
    </lineage>
</organism>
<dbReference type="InterPro" id="IPR011010">
    <property type="entry name" value="DNA_brk_join_enz"/>
</dbReference>
<evidence type="ECO:0000313" key="2">
    <source>
        <dbReference type="Proteomes" id="UP000078572"/>
    </source>
</evidence>
<dbReference type="RefSeq" id="WP_064801516.1">
    <property type="nucleotide sequence ID" value="NZ_CP016022.1"/>
</dbReference>
<dbReference type="GeneID" id="61524734"/>
<protein>
    <submittedName>
        <fullName evidence="1">Uncharacterized protein</fullName>
    </submittedName>
</protein>
<evidence type="ECO:0000313" key="1">
    <source>
        <dbReference type="EMBL" id="ANJ71286.1"/>
    </source>
</evidence>
<dbReference type="AlphaFoldDB" id="A0A191ZT57"/>
<dbReference type="EMBL" id="CP016022">
    <property type="protein sequence ID" value="ANJ71286.1"/>
    <property type="molecule type" value="Genomic_DNA"/>
</dbReference>
<accession>A0A191ZT57</accession>
<name>A0A191ZT57_9RALS</name>
<dbReference type="SUPFAM" id="SSF56349">
    <property type="entry name" value="DNA breaking-rejoining enzymes"/>
    <property type="match status" value="1"/>
</dbReference>